<dbReference type="Gene3D" id="3.30.420.10">
    <property type="entry name" value="Ribonuclease H-like superfamily/Ribonuclease H"/>
    <property type="match status" value="1"/>
</dbReference>
<organism evidence="2 3">
    <name type="scientific">Dryococelus australis</name>
    <dbReference type="NCBI Taxonomy" id="614101"/>
    <lineage>
        <taxon>Eukaryota</taxon>
        <taxon>Metazoa</taxon>
        <taxon>Ecdysozoa</taxon>
        <taxon>Arthropoda</taxon>
        <taxon>Hexapoda</taxon>
        <taxon>Insecta</taxon>
        <taxon>Pterygota</taxon>
        <taxon>Neoptera</taxon>
        <taxon>Polyneoptera</taxon>
        <taxon>Phasmatodea</taxon>
        <taxon>Verophasmatodea</taxon>
        <taxon>Anareolatae</taxon>
        <taxon>Phasmatidae</taxon>
        <taxon>Eurycanthinae</taxon>
        <taxon>Dryococelus</taxon>
    </lineage>
</organism>
<feature type="domain" description="Integrase zinc-binding" evidence="1">
    <location>
        <begin position="610"/>
        <end position="660"/>
    </location>
</feature>
<reference evidence="2 3" key="1">
    <citation type="submission" date="2023-02" db="EMBL/GenBank/DDBJ databases">
        <title>LHISI_Scaffold_Assembly.</title>
        <authorList>
            <person name="Stuart O.P."/>
            <person name="Cleave R."/>
            <person name="Magrath M.J.L."/>
            <person name="Mikheyev A.S."/>
        </authorList>
    </citation>
    <scope>NUCLEOTIDE SEQUENCE [LARGE SCALE GENOMIC DNA]</scope>
    <source>
        <strain evidence="2">Daus_M_001</strain>
        <tissue evidence="2">Leg muscle</tissue>
    </source>
</reference>
<accession>A0ABQ9HQK7</accession>
<dbReference type="SUPFAM" id="SSF53098">
    <property type="entry name" value="Ribonuclease H-like"/>
    <property type="match status" value="1"/>
</dbReference>
<dbReference type="PANTHER" id="PTHR47331">
    <property type="entry name" value="PHD-TYPE DOMAIN-CONTAINING PROTEIN"/>
    <property type="match status" value="1"/>
</dbReference>
<dbReference type="Proteomes" id="UP001159363">
    <property type="component" value="Chromosome X"/>
</dbReference>
<dbReference type="InterPro" id="IPR041588">
    <property type="entry name" value="Integrase_H2C2"/>
</dbReference>
<evidence type="ECO:0000313" key="2">
    <source>
        <dbReference type="EMBL" id="KAJ8886653.1"/>
    </source>
</evidence>
<proteinExistence type="predicted"/>
<sequence length="1067" mass="124308">MSLEAEGEIGQIVLKALHSLLQEKLSQLASLDELVFDNLLAVGKIENKLDAELNGNKEQHCKGKYKLPKIELKSYGGDLTEWLGFWSQFSKIDADEGLDNSVESCLTEELLRAWQRSGTKQQGENMLYSLMDFLKKEVEQEERISLTLRGVHLNRFEGTSRGTWQKRVTLQQPQALLTLRRAQRQWFVYSAKHSFITKEIAADMGYQYTDKEEHRYCLFGCKISNKVLHEKFQVTLGHLHSNNDCCFEVIDQVCALWDLNKLGMEYPGRLQTKENRISASWERFEESLKWKNGQYEVELPWKKGHDPLPTNIEVTQRRLKTLEQKLNKLKVREVYSEVFKDWKRKEIIEVKQYDQNEVHYLPHRPICLSEKYRDFAHFVWKNDSGELTIWRHTRVVSGVTSSPFLLGAVIKLHLKKILCERRDGVNSYSEEIIGRLQRDFYVDNCVTMDEDSSIPRYILKKQAKLSLHIFTDASQHTYTVVCCSFEVIDQVEDLHFWSDSTSVISWIQRDEQWGVVVYNRVQEIRLLSKRSTRIYIPGTMNPTDLASRPDWLRCMLEEWPFGTGEVDEDPINLELYEDDCGTLSLRTMISEQKDRPECRHPVVLPAKHPVVKRLIYSLHVQSNHCGVQGLFTQVRKRYWILKGRSLSWSVINNCVVCWRFSGPHVEQTSPPLPEDQNSTKVWMCIFTCALYQAVHLEVASSLSIYAFILALRRFIARHGRPTTIYSDNGTKFLGTENAFSMLDWEEIMCFSLAHHFVWKFNPPTAALWVGWWECLIGLLKTLLRRTLGRALLNFDELSTIICDCEGILNSRPFTCISEYHHYFVALTPAMFLKDINEMGVPDCDQIDSVDTKRWYRYLQSLCEDLRRRFRIKYLGLLSTKTQVNGGNSVSRVARLNTAWRVITCPIQYIYHLEGREQVYEAPDQSPGGRREKAKVGEAISEEEEFTSEVPQGSMLCHLLFTIMVNDMTCVWGLGEKSYCLQTIVLYMLRLRIGKNKMKINVKKTKVVRFTRKKMISRDMYRWEGQEIEEAAEYNYLGIVLQGDLRWKKQVERVVAKGRRALDLLEGC</sequence>
<evidence type="ECO:0000259" key="1">
    <source>
        <dbReference type="Pfam" id="PF17921"/>
    </source>
</evidence>
<evidence type="ECO:0000313" key="3">
    <source>
        <dbReference type="Proteomes" id="UP001159363"/>
    </source>
</evidence>
<dbReference type="InterPro" id="IPR036397">
    <property type="entry name" value="RNaseH_sf"/>
</dbReference>
<dbReference type="InterPro" id="IPR012337">
    <property type="entry name" value="RNaseH-like_sf"/>
</dbReference>
<keyword evidence="3" id="KW-1185">Reference proteome</keyword>
<dbReference type="EMBL" id="JARBHB010000004">
    <property type="protein sequence ID" value="KAJ8886653.1"/>
    <property type="molecule type" value="Genomic_DNA"/>
</dbReference>
<protein>
    <recommendedName>
        <fullName evidence="1">Integrase zinc-binding domain-containing protein</fullName>
    </recommendedName>
</protein>
<comment type="caution">
    <text evidence="2">The sequence shown here is derived from an EMBL/GenBank/DDBJ whole genome shotgun (WGS) entry which is preliminary data.</text>
</comment>
<gene>
    <name evidence="2" type="ORF">PR048_012865</name>
</gene>
<dbReference type="Pfam" id="PF17921">
    <property type="entry name" value="Integrase_H2C2"/>
    <property type="match status" value="1"/>
</dbReference>
<name>A0ABQ9HQK7_9NEOP</name>